<organism evidence="2 3">
    <name type="scientific">Melipona quadrifasciata</name>
    <dbReference type="NCBI Taxonomy" id="166423"/>
    <lineage>
        <taxon>Eukaryota</taxon>
        <taxon>Metazoa</taxon>
        <taxon>Ecdysozoa</taxon>
        <taxon>Arthropoda</taxon>
        <taxon>Hexapoda</taxon>
        <taxon>Insecta</taxon>
        <taxon>Pterygota</taxon>
        <taxon>Neoptera</taxon>
        <taxon>Endopterygota</taxon>
        <taxon>Hymenoptera</taxon>
        <taxon>Apocrita</taxon>
        <taxon>Aculeata</taxon>
        <taxon>Apoidea</taxon>
        <taxon>Anthophila</taxon>
        <taxon>Apidae</taxon>
        <taxon>Melipona</taxon>
    </lineage>
</organism>
<feature type="region of interest" description="Disordered" evidence="1">
    <location>
        <begin position="63"/>
        <end position="96"/>
    </location>
</feature>
<evidence type="ECO:0000313" key="3">
    <source>
        <dbReference type="Proteomes" id="UP000053105"/>
    </source>
</evidence>
<accession>A0A0N0BC29</accession>
<dbReference type="Proteomes" id="UP000053105">
    <property type="component" value="Unassembled WGS sequence"/>
</dbReference>
<feature type="compositionally biased region" description="Polar residues" evidence="1">
    <location>
        <begin position="1"/>
        <end position="10"/>
    </location>
</feature>
<evidence type="ECO:0000313" key="2">
    <source>
        <dbReference type="EMBL" id="KOX68411.1"/>
    </source>
</evidence>
<protein>
    <submittedName>
        <fullName evidence="2">Uncharacterized protein</fullName>
    </submittedName>
</protein>
<sequence length="147" mass="15518">MDAGQPSSVAATPLGRMDAGQPSRWLQQASGGGLSPCGNLVSRELTLSLVSKVGKILFWKPKESPNVSSVPLPSASENRESRVGHEGPDTRCHPESSRWPALIGEVGASIHGQGFCLFLCLEESAANKTNKFSLYVPASRPYVGVAA</sequence>
<dbReference type="EMBL" id="KQ435922">
    <property type="protein sequence ID" value="KOX68411.1"/>
    <property type="molecule type" value="Genomic_DNA"/>
</dbReference>
<gene>
    <name evidence="2" type="ORF">WN51_03897</name>
</gene>
<feature type="region of interest" description="Disordered" evidence="1">
    <location>
        <begin position="1"/>
        <end position="33"/>
    </location>
</feature>
<dbReference type="AlphaFoldDB" id="A0A0N0BC29"/>
<evidence type="ECO:0000256" key="1">
    <source>
        <dbReference type="SAM" id="MobiDB-lite"/>
    </source>
</evidence>
<feature type="compositionally biased region" description="Basic and acidic residues" evidence="1">
    <location>
        <begin position="77"/>
        <end position="96"/>
    </location>
</feature>
<proteinExistence type="predicted"/>
<reference evidence="2 3" key="1">
    <citation type="submission" date="2015-07" db="EMBL/GenBank/DDBJ databases">
        <title>The genome of Melipona quadrifasciata.</title>
        <authorList>
            <person name="Pan H."/>
            <person name="Kapheim K."/>
        </authorList>
    </citation>
    <scope>NUCLEOTIDE SEQUENCE [LARGE SCALE GENOMIC DNA]</scope>
    <source>
        <strain evidence="2">0111107301</strain>
        <tissue evidence="2">Whole body</tissue>
    </source>
</reference>
<name>A0A0N0BC29_9HYME</name>
<keyword evidence="3" id="KW-1185">Reference proteome</keyword>